<feature type="compositionally biased region" description="Basic and acidic residues" evidence="2">
    <location>
        <begin position="1072"/>
        <end position="1081"/>
    </location>
</feature>
<feature type="region of interest" description="Disordered" evidence="2">
    <location>
        <begin position="1048"/>
        <end position="1081"/>
    </location>
</feature>
<dbReference type="EMBL" id="JANBPU010000192">
    <property type="protein sequence ID" value="KAJ1914549.1"/>
    <property type="molecule type" value="Genomic_DNA"/>
</dbReference>
<dbReference type="InterPro" id="IPR023231">
    <property type="entry name" value="GSKIP_dom_sf"/>
</dbReference>
<feature type="compositionally biased region" description="Polar residues" evidence="2">
    <location>
        <begin position="11"/>
        <end position="45"/>
    </location>
</feature>
<feature type="compositionally biased region" description="Basic and acidic residues" evidence="2">
    <location>
        <begin position="865"/>
        <end position="897"/>
    </location>
</feature>
<dbReference type="Pfam" id="PF13424">
    <property type="entry name" value="TPR_12"/>
    <property type="match status" value="1"/>
</dbReference>
<comment type="caution">
    <text evidence="5">The sequence shown here is derived from an EMBL/GenBank/DDBJ whole genome shotgun (WGS) entry which is preliminary data.</text>
</comment>
<dbReference type="Pfam" id="PF13236">
    <property type="entry name" value="CLU"/>
    <property type="match status" value="1"/>
</dbReference>
<dbReference type="InterPro" id="IPR000626">
    <property type="entry name" value="Ubiquitin-like_dom"/>
</dbReference>
<dbReference type="InterPro" id="IPR033646">
    <property type="entry name" value="CLU-central"/>
</dbReference>
<dbReference type="Pfam" id="PF15044">
    <property type="entry name" value="CLU_N"/>
    <property type="match status" value="1"/>
</dbReference>
<dbReference type="PROSITE" id="PS51823">
    <property type="entry name" value="CLU"/>
    <property type="match status" value="1"/>
</dbReference>
<dbReference type="InterPro" id="IPR011990">
    <property type="entry name" value="TPR-like_helical_dom_sf"/>
</dbReference>
<dbReference type="OrthoDB" id="1414216at2759"/>
<dbReference type="Pfam" id="PF13374">
    <property type="entry name" value="TPR_10"/>
    <property type="match status" value="1"/>
</dbReference>
<gene>
    <name evidence="5" type="primary">CLU1</name>
    <name evidence="5" type="ORF">H4219_004743</name>
</gene>
<dbReference type="InterPro" id="IPR025697">
    <property type="entry name" value="CLU_dom"/>
</dbReference>
<evidence type="ECO:0000259" key="3">
    <source>
        <dbReference type="PROSITE" id="PS50053"/>
    </source>
</evidence>
<feature type="compositionally biased region" description="Basic and acidic residues" evidence="2">
    <location>
        <begin position="728"/>
        <end position="760"/>
    </location>
</feature>
<keyword evidence="6" id="KW-1185">Reference proteome</keyword>
<dbReference type="PANTHER" id="PTHR12601:SF6">
    <property type="entry name" value="CLUSTERED MITOCHONDRIA PROTEIN HOMOLOG"/>
    <property type="match status" value="1"/>
</dbReference>
<evidence type="ECO:0000259" key="4">
    <source>
        <dbReference type="PROSITE" id="PS51823"/>
    </source>
</evidence>
<protein>
    <submittedName>
        <fullName evidence="5">Intracellular distribution of mitochondria</fullName>
    </submittedName>
</protein>
<feature type="region of interest" description="Disordered" evidence="2">
    <location>
        <begin position="1"/>
        <end position="45"/>
    </location>
</feature>
<feature type="region of interest" description="Disordered" evidence="2">
    <location>
        <begin position="1350"/>
        <end position="1380"/>
    </location>
</feature>
<keyword evidence="1" id="KW-0963">Cytoplasm</keyword>
<feature type="domain" description="Clu" evidence="4">
    <location>
        <begin position="432"/>
        <end position="680"/>
    </location>
</feature>
<evidence type="ECO:0000256" key="1">
    <source>
        <dbReference type="ARBA" id="ARBA00022490"/>
    </source>
</evidence>
<feature type="compositionally biased region" description="Polar residues" evidence="2">
    <location>
        <begin position="326"/>
        <end position="336"/>
    </location>
</feature>
<feature type="region of interest" description="Disordered" evidence="2">
    <location>
        <begin position="865"/>
        <end position="899"/>
    </location>
</feature>
<dbReference type="GO" id="GO:0005737">
    <property type="term" value="C:cytoplasm"/>
    <property type="evidence" value="ECO:0007669"/>
    <property type="project" value="TreeGrafter"/>
</dbReference>
<accession>A0A9W7ZX97</accession>
<dbReference type="PANTHER" id="PTHR12601">
    <property type="entry name" value="EUKARYOTIC TRANSLATION INITIATION FACTOR 3 SUBUNIT EIF-3"/>
    <property type="match status" value="1"/>
</dbReference>
<dbReference type="CDD" id="cd15466">
    <property type="entry name" value="CLU-central"/>
    <property type="match status" value="1"/>
</dbReference>
<dbReference type="Pfam" id="PF12807">
    <property type="entry name" value="eIF3_p135"/>
    <property type="match status" value="1"/>
</dbReference>
<feature type="compositionally biased region" description="Polar residues" evidence="2">
    <location>
        <begin position="1052"/>
        <end position="1071"/>
    </location>
</feature>
<name>A0A9W7ZX97_9FUNG</name>
<dbReference type="Proteomes" id="UP001150538">
    <property type="component" value="Unassembled WGS sequence"/>
</dbReference>
<feature type="region of interest" description="Disordered" evidence="2">
    <location>
        <begin position="179"/>
        <end position="231"/>
    </location>
</feature>
<dbReference type="GO" id="GO:0048312">
    <property type="term" value="P:intracellular distribution of mitochondria"/>
    <property type="evidence" value="ECO:0007669"/>
    <property type="project" value="TreeGrafter"/>
</dbReference>
<dbReference type="Gene3D" id="1.25.40.10">
    <property type="entry name" value="Tetratricopeptide repeat domain"/>
    <property type="match status" value="1"/>
</dbReference>
<dbReference type="SUPFAM" id="SSF103107">
    <property type="entry name" value="Hypothetical protein c14orf129, hspc210"/>
    <property type="match status" value="1"/>
</dbReference>
<dbReference type="InterPro" id="IPR028275">
    <property type="entry name" value="CLU_N"/>
</dbReference>
<proteinExistence type="predicted"/>
<dbReference type="InterPro" id="IPR027523">
    <property type="entry name" value="CLU_prot"/>
</dbReference>
<sequence length="1406" mass="156911">MTEVINPTAMEHSNTNDATKDQVPSTTQQEQSLAPNGADSPQNEEAQNLPVEEPIYQLTIKAPNGASISIAVTAQEPIQNIKQVVTETADTMEYSCFSLSYNGTRLNEFTEIGEIADLPMEAVLEVVEDTYTEREARIHVSRLIDLLAGPDAIVPESAGIDAGVSLLSKVKYPDGIEATDLKGHTEDNESAAASGSESGEKRENGGKSNGKKKKTQDNSQPDEESKAFSESTFTKDHPFVEYSSEIPAPLSFISKKFNSQGGTTSEKLPKCLKQLVLSGWNPVPRYRQLRGDLLYLLVTTLEGESYHITASTKGFFVNQSSLTRFNPSPRTTQQLNGHAKKPNASKKDTSSLYSHSLVNLLNKLSKQFQVHYARLHQWMQSRDALEILPFSSSFHAAVPWMVVGSKNDQLASIGTSLSPKQDVLLNGAGHFNTNSYDVSRTQQVLLRNGSRGVEGLRDWNDDLQTLRELPRENLSERVLRDRQIHKWQAEFTEAAVAGAMAVVDGELLPINPLDPVDQQMYLRENIFYSKGTDSRDTFAELGGDEAAHVATGKDIEGVRLINRIDPKSIHTLGSVVVDYRGTRVVAQTIVPGIFSSHSEKQIVYGSIDNGKKIESSEDFHQVVKDEISKALHLPEHQVKDEDGKLYTLYTSVETKGIIGTDQRKYLLDLYRLNPVDIEFFEESCQKESAEGHEAYPHKLVFLRRELIDIFWDTRVRQAIQEYMANNKASEEKANEDKDGGNGSDEKEEKTEKETLEEISKEGQMVQEQLEKLSLTLEFNPDLFTSADISENLKDEENVDNQHKTLREASKFLRDVVIPSLVRDLSTYSVSPIDSSSLTRLMHRRGVNMRYLGLIAKLLESGSAEEKEAVASSEEKTESNEEEKGGEKDEEKKEDQEKLASQGFAGAHVFTLVIREMVVRATKHIVRKAFRQTPLELHPEAFAHVLNCLLGSRVNADPSSILSKDAKETSALASLTTDSLIDLIKKDVGQRYQYTLPEDLVEKYIHNCEGVLLREVCKALGAQLHSRDYRFVKVSEEELLDNVKNAIKAPTKGRSSPNVNGQGQKLTKQQRNALKEKAKEESNRPTTFMADDVCNFYPLVTEASHFSSFVDEASEAGSIALSRGQRELGLELLLESLTLHEQTYGFLHVETGRCYASVAMLYYQANEVAQACQFMQKAAIICERTQGLDSSESIFNYLNLGLLEHSQSNTLTALRYVRHALDLWSMVDTPGHPDRSTAFSNIGAMLQHYRLYEESLKYFQHSTKTLTNAFGEKNIITATSYHILAKSYTLVGDLQKAMEAEQIAYRVFLEQLGEDDKRTKESKEWLHELTASAVQLAKLDKLARIQKQNMLNKRAATHKPVAATSSKSSKSGGKSKAEIGSKAHLSIDELMDYIHGTNSNPRPSSKN</sequence>
<feature type="region of interest" description="Disordered" evidence="2">
    <location>
        <begin position="326"/>
        <end position="349"/>
    </location>
</feature>
<evidence type="ECO:0000256" key="2">
    <source>
        <dbReference type="SAM" id="MobiDB-lite"/>
    </source>
</evidence>
<feature type="compositionally biased region" description="Low complexity" evidence="2">
    <location>
        <begin position="1361"/>
        <end position="1373"/>
    </location>
</feature>
<organism evidence="5 6">
    <name type="scientific">Mycoemilia scoparia</name>
    <dbReference type="NCBI Taxonomy" id="417184"/>
    <lineage>
        <taxon>Eukaryota</taxon>
        <taxon>Fungi</taxon>
        <taxon>Fungi incertae sedis</taxon>
        <taxon>Zoopagomycota</taxon>
        <taxon>Kickxellomycotina</taxon>
        <taxon>Kickxellomycetes</taxon>
        <taxon>Kickxellales</taxon>
        <taxon>Kickxellaceae</taxon>
        <taxon>Mycoemilia</taxon>
    </lineage>
</organism>
<dbReference type="GO" id="GO:0003729">
    <property type="term" value="F:mRNA binding"/>
    <property type="evidence" value="ECO:0007669"/>
    <property type="project" value="TreeGrafter"/>
</dbReference>
<feature type="domain" description="Ubiquitin-like" evidence="3">
    <location>
        <begin position="56"/>
        <end position="114"/>
    </location>
</feature>
<dbReference type="PROSITE" id="PS50053">
    <property type="entry name" value="UBIQUITIN_2"/>
    <property type="match status" value="1"/>
</dbReference>
<dbReference type="FunFam" id="3.30.2280.10:FF:000002">
    <property type="entry name" value="Clustered mitochondria protein homolog"/>
    <property type="match status" value="1"/>
</dbReference>
<evidence type="ECO:0000313" key="6">
    <source>
        <dbReference type="Proteomes" id="UP001150538"/>
    </source>
</evidence>
<dbReference type="Gene3D" id="3.30.2280.10">
    <property type="entry name" value="Hypothetical protein (hspc210)"/>
    <property type="match status" value="1"/>
</dbReference>
<reference evidence="5" key="1">
    <citation type="submission" date="2022-07" db="EMBL/GenBank/DDBJ databases">
        <title>Phylogenomic reconstructions and comparative analyses of Kickxellomycotina fungi.</title>
        <authorList>
            <person name="Reynolds N.K."/>
            <person name="Stajich J.E."/>
            <person name="Barry K."/>
            <person name="Grigoriev I.V."/>
            <person name="Crous P."/>
            <person name="Smith M.E."/>
        </authorList>
    </citation>
    <scope>NUCLEOTIDE SEQUENCE</scope>
    <source>
        <strain evidence="5">NBRC 100468</strain>
    </source>
</reference>
<evidence type="ECO:0000313" key="5">
    <source>
        <dbReference type="EMBL" id="KAJ1914549.1"/>
    </source>
</evidence>
<dbReference type="SUPFAM" id="SSF48452">
    <property type="entry name" value="TPR-like"/>
    <property type="match status" value="1"/>
</dbReference>
<feature type="region of interest" description="Disordered" evidence="2">
    <location>
        <begin position="726"/>
        <end position="760"/>
    </location>
</feature>